<organism evidence="3 4">
    <name type="scientific">Mikania micrantha</name>
    <name type="common">bitter vine</name>
    <dbReference type="NCBI Taxonomy" id="192012"/>
    <lineage>
        <taxon>Eukaryota</taxon>
        <taxon>Viridiplantae</taxon>
        <taxon>Streptophyta</taxon>
        <taxon>Embryophyta</taxon>
        <taxon>Tracheophyta</taxon>
        <taxon>Spermatophyta</taxon>
        <taxon>Magnoliopsida</taxon>
        <taxon>eudicotyledons</taxon>
        <taxon>Gunneridae</taxon>
        <taxon>Pentapetalae</taxon>
        <taxon>asterids</taxon>
        <taxon>campanulids</taxon>
        <taxon>Asterales</taxon>
        <taxon>Asteraceae</taxon>
        <taxon>Asteroideae</taxon>
        <taxon>Heliantheae alliance</taxon>
        <taxon>Eupatorieae</taxon>
        <taxon>Mikania</taxon>
    </lineage>
</organism>
<dbReference type="CDD" id="cd07307">
    <property type="entry name" value="BAR"/>
    <property type="match status" value="1"/>
</dbReference>
<dbReference type="InterPro" id="IPR037488">
    <property type="entry name" value="At2g33490-like"/>
</dbReference>
<dbReference type="GO" id="GO:0005737">
    <property type="term" value="C:cytoplasm"/>
    <property type="evidence" value="ECO:0007669"/>
    <property type="project" value="InterPro"/>
</dbReference>
<evidence type="ECO:0000259" key="2">
    <source>
        <dbReference type="Pfam" id="PF03114"/>
    </source>
</evidence>
<feature type="region of interest" description="Disordered" evidence="1">
    <location>
        <begin position="299"/>
        <end position="318"/>
    </location>
</feature>
<keyword evidence="4" id="KW-1185">Reference proteome</keyword>
<proteinExistence type="predicted"/>
<dbReference type="OrthoDB" id="1925034at2759"/>
<evidence type="ECO:0000313" key="4">
    <source>
        <dbReference type="Proteomes" id="UP000326396"/>
    </source>
</evidence>
<sequence length="494" mass="55518">MKSPFKKLRGSCGDTQRSVAQLDELSQASQDMQDMKDCYDTLLSSAAATANSAYEFSESLREIGECLLQKTSLNDDEDSGRVLLMLGKVQFQIQNLVDTYRSYISRTITVPSESLLNELRVVEDMKRQCDQKRILYDDMKAKHKGRKRFISNKGEYVSSSQVRVAKQEFEEDATLFIFRMKSLKGGQSRSLLTQAARHHAAQMCFFRKALMSLETINPYVELVTQKHHIDYQFIGLEDDDRDSVFLTDDEDDEVETDDEQGYGELSFDYQINGPKNQVSSSEKSIEVEEQIWNSSSHNIAANTGSKSAPLPSVCPSEKFRQSSGRKLYTYVLPTPAPTQQQAAYNNNNNMWHSSPLERKEKYKFSGPILSPNDSTSKPASTQQQTAYNNNNNNNNMWHSSPLERKEKDKFSGPILSSSSKPAPVPLPLKYPHKRYAFSGPLAATPHSSNSCGKLVGGSFVSYPKIKISELHELPRPPGFSAPLLTSAIIKLHST</sequence>
<dbReference type="PANTHER" id="PTHR34119:SF1">
    <property type="entry name" value="OS04G0394700 PROTEIN"/>
    <property type="match status" value="1"/>
</dbReference>
<evidence type="ECO:0000256" key="1">
    <source>
        <dbReference type="SAM" id="MobiDB-lite"/>
    </source>
</evidence>
<dbReference type="Pfam" id="PF03114">
    <property type="entry name" value="BAR"/>
    <property type="match status" value="1"/>
</dbReference>
<dbReference type="SUPFAM" id="SSF103657">
    <property type="entry name" value="BAR/IMD domain-like"/>
    <property type="match status" value="1"/>
</dbReference>
<accession>A0A5N6NSB8</accession>
<dbReference type="EMBL" id="SZYD01000010">
    <property type="protein sequence ID" value="KAD4983263.1"/>
    <property type="molecule type" value="Genomic_DNA"/>
</dbReference>
<protein>
    <recommendedName>
        <fullName evidence="2">BAR domain-containing protein</fullName>
    </recommendedName>
</protein>
<dbReference type="InterPro" id="IPR027267">
    <property type="entry name" value="AH/BAR_dom_sf"/>
</dbReference>
<feature type="domain" description="BAR" evidence="2">
    <location>
        <begin position="19"/>
        <end position="219"/>
    </location>
</feature>
<reference evidence="3 4" key="1">
    <citation type="submission" date="2019-05" db="EMBL/GenBank/DDBJ databases">
        <title>Mikania micrantha, genome provides insights into the molecular mechanism of rapid growth.</title>
        <authorList>
            <person name="Liu B."/>
        </authorList>
    </citation>
    <scope>NUCLEOTIDE SEQUENCE [LARGE SCALE GENOMIC DNA]</scope>
    <source>
        <strain evidence="3">NLD-2019</strain>
        <tissue evidence="3">Leaf</tissue>
    </source>
</reference>
<dbReference type="Gene3D" id="1.20.1270.60">
    <property type="entry name" value="Arfaptin homology (AH) domain/BAR domain"/>
    <property type="match status" value="1"/>
</dbReference>
<dbReference type="InterPro" id="IPR004148">
    <property type="entry name" value="BAR_dom"/>
</dbReference>
<dbReference type="AlphaFoldDB" id="A0A5N6NSB8"/>
<feature type="region of interest" description="Disordered" evidence="1">
    <location>
        <begin position="364"/>
        <end position="422"/>
    </location>
</feature>
<dbReference type="Proteomes" id="UP000326396">
    <property type="component" value="Linkage Group LG18"/>
</dbReference>
<comment type="caution">
    <text evidence="3">The sequence shown here is derived from an EMBL/GenBank/DDBJ whole genome shotgun (WGS) entry which is preliminary data.</text>
</comment>
<dbReference type="PANTHER" id="PTHR34119">
    <property type="entry name" value="HYDROXYPROLINE-RICH GLYCOPROTEIN-LIKE"/>
    <property type="match status" value="1"/>
</dbReference>
<feature type="compositionally biased region" description="Polar residues" evidence="1">
    <location>
        <begin position="371"/>
        <end position="387"/>
    </location>
</feature>
<gene>
    <name evidence="3" type="ORF">E3N88_19934</name>
</gene>
<name>A0A5N6NSB8_9ASTR</name>
<feature type="compositionally biased region" description="Basic and acidic residues" evidence="1">
    <location>
        <begin position="401"/>
        <end position="410"/>
    </location>
</feature>
<evidence type="ECO:0000313" key="3">
    <source>
        <dbReference type="EMBL" id="KAD4983263.1"/>
    </source>
</evidence>